<sequence length="218" mass="23724">MFHTTHFGDITRTDHSQQTLKSLPFVTTSTLFASHLLCSPLPPFQLTGLVDSASDLIHPAATVVDLVTLLPSAFVASDDTTNPHTDVPLACSSFADRSSRTDAPDPLTTNRHHFTRCTMSLAGNRISEVQQHFFQVNLIADKHEHIAEFVAVTSPFTLTLDWSGHLNVCHQQAVLSTCGSLRMAVPRRANSLFDQASEEGEERESGEGRVGGDTGVDN</sequence>
<evidence type="ECO:0000313" key="2">
    <source>
        <dbReference type="EMBL" id="KAK2956949.1"/>
    </source>
</evidence>
<dbReference type="Proteomes" id="UP001281761">
    <property type="component" value="Unassembled WGS sequence"/>
</dbReference>
<protein>
    <submittedName>
        <fullName evidence="2">Uncharacterized protein</fullName>
    </submittedName>
</protein>
<feature type="region of interest" description="Disordered" evidence="1">
    <location>
        <begin position="194"/>
        <end position="218"/>
    </location>
</feature>
<comment type="caution">
    <text evidence="2">The sequence shown here is derived from an EMBL/GenBank/DDBJ whole genome shotgun (WGS) entry which is preliminary data.</text>
</comment>
<dbReference type="EMBL" id="JARBJD010000050">
    <property type="protein sequence ID" value="KAK2956949.1"/>
    <property type="molecule type" value="Genomic_DNA"/>
</dbReference>
<reference evidence="2 3" key="1">
    <citation type="journal article" date="2022" name="bioRxiv">
        <title>Genomics of Preaxostyla Flagellates Illuminates Evolutionary Transitions and the Path Towards Mitochondrial Loss.</title>
        <authorList>
            <person name="Novak L.V.F."/>
            <person name="Treitli S.C."/>
            <person name="Pyrih J."/>
            <person name="Halakuc P."/>
            <person name="Pipaliya S.V."/>
            <person name="Vacek V."/>
            <person name="Brzon O."/>
            <person name="Soukal P."/>
            <person name="Eme L."/>
            <person name="Dacks J.B."/>
            <person name="Karnkowska A."/>
            <person name="Elias M."/>
            <person name="Hampl V."/>
        </authorList>
    </citation>
    <scope>NUCLEOTIDE SEQUENCE [LARGE SCALE GENOMIC DNA]</scope>
    <source>
        <strain evidence="2">NAU3</strain>
        <tissue evidence="2">Gut</tissue>
    </source>
</reference>
<evidence type="ECO:0000313" key="3">
    <source>
        <dbReference type="Proteomes" id="UP001281761"/>
    </source>
</evidence>
<keyword evidence="3" id="KW-1185">Reference proteome</keyword>
<name>A0ABQ9XZT6_9EUKA</name>
<proteinExistence type="predicted"/>
<accession>A0ABQ9XZT6</accession>
<gene>
    <name evidence="2" type="ORF">BLNAU_8024</name>
</gene>
<evidence type="ECO:0000256" key="1">
    <source>
        <dbReference type="SAM" id="MobiDB-lite"/>
    </source>
</evidence>
<feature type="compositionally biased region" description="Gly residues" evidence="1">
    <location>
        <begin position="208"/>
        <end position="218"/>
    </location>
</feature>
<organism evidence="2 3">
    <name type="scientific">Blattamonas nauphoetae</name>
    <dbReference type="NCBI Taxonomy" id="2049346"/>
    <lineage>
        <taxon>Eukaryota</taxon>
        <taxon>Metamonada</taxon>
        <taxon>Preaxostyla</taxon>
        <taxon>Oxymonadida</taxon>
        <taxon>Blattamonas</taxon>
    </lineage>
</organism>